<evidence type="ECO:0000256" key="6">
    <source>
        <dbReference type="SAM" id="MobiDB-lite"/>
    </source>
</evidence>
<dbReference type="GO" id="GO:0005507">
    <property type="term" value="F:copper ion binding"/>
    <property type="evidence" value="ECO:0007669"/>
    <property type="project" value="InterPro"/>
</dbReference>
<dbReference type="PANTHER" id="PTHR30204:SF94">
    <property type="entry name" value="HEAVY METAL-DEPENDENT TRANSCRIPTIONAL REGULATOR HI_0293-RELATED"/>
    <property type="match status" value="1"/>
</dbReference>
<sequence length="161" mass="17341">MNIGEAAAAAGLSAKMIRYYESIGLVPPPARSEAGYRVYTQAQVDDLSFVRRARDLGFSVDSIARLLALWRDGGRTSAEVKEVALGHVSALRRRIREMEAMASALEGLAAQCHGDGRPTCPILDDLGSERSDELSPRNGRHPGKGRRFGLDAPATRPRGGP</sequence>
<dbReference type="GO" id="GO:0003677">
    <property type="term" value="F:DNA binding"/>
    <property type="evidence" value="ECO:0007669"/>
    <property type="project" value="UniProtKB-KW"/>
</dbReference>
<dbReference type="InterPro" id="IPR009061">
    <property type="entry name" value="DNA-bd_dom_put_sf"/>
</dbReference>
<keyword evidence="2" id="KW-0963">Cytoplasm</keyword>
<dbReference type="RefSeq" id="WP_406855254.1">
    <property type="nucleotide sequence ID" value="NZ_CP157484.1"/>
</dbReference>
<evidence type="ECO:0000256" key="5">
    <source>
        <dbReference type="ARBA" id="ARBA00023163"/>
    </source>
</evidence>
<dbReference type="CDD" id="cd01108">
    <property type="entry name" value="HTH_CueR"/>
    <property type="match status" value="1"/>
</dbReference>
<dbReference type="PROSITE" id="PS00552">
    <property type="entry name" value="HTH_MERR_1"/>
    <property type="match status" value="1"/>
</dbReference>
<dbReference type="SMART" id="SM00422">
    <property type="entry name" value="HTH_MERR"/>
    <property type="match status" value="1"/>
</dbReference>
<evidence type="ECO:0000259" key="7">
    <source>
        <dbReference type="PROSITE" id="PS50937"/>
    </source>
</evidence>
<keyword evidence="4" id="KW-0238">DNA-binding</keyword>
<feature type="domain" description="HTH merR-type" evidence="7">
    <location>
        <begin position="1"/>
        <end position="69"/>
    </location>
</feature>
<comment type="subcellular location">
    <subcellularLocation>
        <location evidence="1">Cytoplasm</location>
    </subcellularLocation>
</comment>
<dbReference type="PRINTS" id="PR00040">
    <property type="entry name" value="HTHMERR"/>
</dbReference>
<dbReference type="GO" id="GO:0045893">
    <property type="term" value="P:positive regulation of DNA-templated transcription"/>
    <property type="evidence" value="ECO:0007669"/>
    <property type="project" value="InterPro"/>
</dbReference>
<dbReference type="Gene3D" id="1.10.1660.10">
    <property type="match status" value="1"/>
</dbReference>
<evidence type="ECO:0000256" key="4">
    <source>
        <dbReference type="ARBA" id="ARBA00023125"/>
    </source>
</evidence>
<dbReference type="GO" id="GO:0005737">
    <property type="term" value="C:cytoplasm"/>
    <property type="evidence" value="ECO:0007669"/>
    <property type="project" value="UniProtKB-SubCell"/>
</dbReference>
<protein>
    <submittedName>
        <fullName evidence="8">Cu(I)-responsive transcriptional regulator</fullName>
    </submittedName>
</protein>
<dbReference type="NCBIfam" id="TIGR02044">
    <property type="entry name" value="CueR"/>
    <property type="match status" value="1"/>
</dbReference>
<dbReference type="EMBL" id="CP157484">
    <property type="protein sequence ID" value="XBO38418.1"/>
    <property type="molecule type" value="Genomic_DNA"/>
</dbReference>
<dbReference type="GO" id="GO:0003700">
    <property type="term" value="F:DNA-binding transcription factor activity"/>
    <property type="evidence" value="ECO:0007669"/>
    <property type="project" value="InterPro"/>
</dbReference>
<evidence type="ECO:0000256" key="3">
    <source>
        <dbReference type="ARBA" id="ARBA00023015"/>
    </source>
</evidence>
<evidence type="ECO:0000256" key="1">
    <source>
        <dbReference type="ARBA" id="ARBA00004496"/>
    </source>
</evidence>
<dbReference type="PANTHER" id="PTHR30204">
    <property type="entry name" value="REDOX-CYCLING DRUG-SENSING TRANSCRIPTIONAL ACTIVATOR SOXR"/>
    <property type="match status" value="1"/>
</dbReference>
<dbReference type="InterPro" id="IPR000551">
    <property type="entry name" value="MerR-type_HTH_dom"/>
</dbReference>
<proteinExistence type="predicted"/>
<dbReference type="Pfam" id="PF13411">
    <property type="entry name" value="MerR_1"/>
    <property type="match status" value="1"/>
</dbReference>
<dbReference type="AlphaFoldDB" id="A0AAU7JDR9"/>
<evidence type="ECO:0000256" key="2">
    <source>
        <dbReference type="ARBA" id="ARBA00022490"/>
    </source>
</evidence>
<keyword evidence="5" id="KW-0804">Transcription</keyword>
<accession>A0AAU7JDR9</accession>
<name>A0AAU7JDR9_9HYPH</name>
<gene>
    <name evidence="8" type="primary">cueR</name>
    <name evidence="8" type="ORF">ABEG18_22375</name>
</gene>
<dbReference type="SUPFAM" id="SSF46955">
    <property type="entry name" value="Putative DNA-binding domain"/>
    <property type="match status" value="1"/>
</dbReference>
<feature type="region of interest" description="Disordered" evidence="6">
    <location>
        <begin position="120"/>
        <end position="161"/>
    </location>
</feature>
<dbReference type="PROSITE" id="PS50937">
    <property type="entry name" value="HTH_MERR_2"/>
    <property type="match status" value="1"/>
</dbReference>
<reference evidence="8" key="1">
    <citation type="submission" date="2024-05" db="EMBL/GenBank/DDBJ databases">
        <authorList>
            <person name="Kim S."/>
            <person name="Heo J."/>
            <person name="Choi H."/>
            <person name="Choi Y."/>
            <person name="Kwon S.-W."/>
            <person name="Kim Y."/>
        </authorList>
    </citation>
    <scope>NUCLEOTIDE SEQUENCE</scope>
    <source>
        <strain evidence="8">KACC 23698</strain>
    </source>
</reference>
<dbReference type="InterPro" id="IPR047057">
    <property type="entry name" value="MerR_fam"/>
</dbReference>
<feature type="compositionally biased region" description="Basic residues" evidence="6">
    <location>
        <begin position="138"/>
        <end position="147"/>
    </location>
</feature>
<keyword evidence="3" id="KW-0805">Transcription regulation</keyword>
<dbReference type="InterPro" id="IPR011789">
    <property type="entry name" value="CueR"/>
</dbReference>
<organism evidence="8">
    <name type="scientific">Alsobacter sp. KACC 23698</name>
    <dbReference type="NCBI Taxonomy" id="3149229"/>
    <lineage>
        <taxon>Bacteria</taxon>
        <taxon>Pseudomonadati</taxon>
        <taxon>Pseudomonadota</taxon>
        <taxon>Alphaproteobacteria</taxon>
        <taxon>Hyphomicrobiales</taxon>
        <taxon>Alsobacteraceae</taxon>
        <taxon>Alsobacter</taxon>
    </lineage>
</organism>
<evidence type="ECO:0000313" key="8">
    <source>
        <dbReference type="EMBL" id="XBO38418.1"/>
    </source>
</evidence>